<keyword evidence="2" id="KW-0812">Transmembrane</keyword>
<evidence type="ECO:0000256" key="2">
    <source>
        <dbReference type="SAM" id="Phobius"/>
    </source>
</evidence>
<comment type="caution">
    <text evidence="3">The sequence shown here is derived from an EMBL/GenBank/DDBJ whole genome shotgun (WGS) entry which is preliminary data.</text>
</comment>
<gene>
    <name evidence="3" type="ORF">ECRASSUSDP1_LOCUS23506</name>
</gene>
<name>A0AAD2D5L1_EUPCR</name>
<dbReference type="AlphaFoldDB" id="A0AAD2D5L1"/>
<dbReference type="Proteomes" id="UP001295684">
    <property type="component" value="Unassembled WGS sequence"/>
</dbReference>
<evidence type="ECO:0000313" key="3">
    <source>
        <dbReference type="EMBL" id="CAI2382039.1"/>
    </source>
</evidence>
<evidence type="ECO:0000256" key="1">
    <source>
        <dbReference type="SAM" id="MobiDB-lite"/>
    </source>
</evidence>
<keyword evidence="2" id="KW-0472">Membrane</keyword>
<feature type="transmembrane region" description="Helical" evidence="2">
    <location>
        <begin position="43"/>
        <end position="62"/>
    </location>
</feature>
<dbReference type="EMBL" id="CAMPGE010024180">
    <property type="protein sequence ID" value="CAI2382039.1"/>
    <property type="molecule type" value="Genomic_DNA"/>
</dbReference>
<protein>
    <recommendedName>
        <fullName evidence="5">Transmembrane protein</fullName>
    </recommendedName>
</protein>
<evidence type="ECO:0008006" key="5">
    <source>
        <dbReference type="Google" id="ProtNLM"/>
    </source>
</evidence>
<accession>A0AAD2D5L1</accession>
<sequence length="171" mass="19682">MQGPSDDEIKKQAEKEKIEKFKQRGRKYKVDMRPRVFIRKMRLELLVFGFGVTCALCLPYYMKAISRKRQENRRLDLEEAYANSFGKNQSDFAKMGGVVKIDKSGNRSIINQSQDDGMDDFMREVQAANDLAREDSMLSNQSDHFGGLGSQNIQTRRFGQKSSGFTGRYNE</sequence>
<feature type="region of interest" description="Disordered" evidence="1">
    <location>
        <begin position="143"/>
        <end position="171"/>
    </location>
</feature>
<keyword evidence="4" id="KW-1185">Reference proteome</keyword>
<feature type="compositionally biased region" description="Polar residues" evidence="1">
    <location>
        <begin position="150"/>
        <end position="165"/>
    </location>
</feature>
<evidence type="ECO:0000313" key="4">
    <source>
        <dbReference type="Proteomes" id="UP001295684"/>
    </source>
</evidence>
<proteinExistence type="predicted"/>
<reference evidence="3" key="1">
    <citation type="submission" date="2023-07" db="EMBL/GenBank/DDBJ databases">
        <authorList>
            <consortium name="AG Swart"/>
            <person name="Singh M."/>
            <person name="Singh A."/>
            <person name="Seah K."/>
            <person name="Emmerich C."/>
        </authorList>
    </citation>
    <scope>NUCLEOTIDE SEQUENCE</scope>
    <source>
        <strain evidence="3">DP1</strain>
    </source>
</reference>
<organism evidence="3 4">
    <name type="scientific">Euplotes crassus</name>
    <dbReference type="NCBI Taxonomy" id="5936"/>
    <lineage>
        <taxon>Eukaryota</taxon>
        <taxon>Sar</taxon>
        <taxon>Alveolata</taxon>
        <taxon>Ciliophora</taxon>
        <taxon>Intramacronucleata</taxon>
        <taxon>Spirotrichea</taxon>
        <taxon>Hypotrichia</taxon>
        <taxon>Euplotida</taxon>
        <taxon>Euplotidae</taxon>
        <taxon>Moneuplotes</taxon>
    </lineage>
</organism>
<keyword evidence="2" id="KW-1133">Transmembrane helix</keyword>